<protein>
    <submittedName>
        <fullName evidence="1">Uncharacterized protein</fullName>
    </submittedName>
</protein>
<keyword evidence="2" id="KW-1185">Reference proteome</keyword>
<evidence type="ECO:0000313" key="1">
    <source>
        <dbReference type="EMBL" id="KAJ2936189.1"/>
    </source>
</evidence>
<sequence length="231" mass="26606">MLLNMWQWVVLTGKFWERHGAEVESFRHYLPGDFDNPPQNPAKKINSHYKAQEYLTYIFGYLPGLLYNILPLPYWQHFCKLVCGIRIILQRTISTKELEMAHQLLLEYCVEFEVLYVQRKASRLHFVYQSIHNVIHLAPDTSQSGPLSIMSQWTIEHVIGYLGALIQQPSNLYKNLSEQGLRQAQINALLAMTDLCPEITELPHGAIPLGNSYVLKHPQDPKATMMSTAEV</sequence>
<evidence type="ECO:0000313" key="2">
    <source>
        <dbReference type="Proteomes" id="UP001140091"/>
    </source>
</evidence>
<organism evidence="1 2">
    <name type="scientific">Candolleomyces eurysporus</name>
    <dbReference type="NCBI Taxonomy" id="2828524"/>
    <lineage>
        <taxon>Eukaryota</taxon>
        <taxon>Fungi</taxon>
        <taxon>Dikarya</taxon>
        <taxon>Basidiomycota</taxon>
        <taxon>Agaricomycotina</taxon>
        <taxon>Agaricomycetes</taxon>
        <taxon>Agaricomycetidae</taxon>
        <taxon>Agaricales</taxon>
        <taxon>Agaricineae</taxon>
        <taxon>Psathyrellaceae</taxon>
        <taxon>Candolleomyces</taxon>
    </lineage>
</organism>
<feature type="non-terminal residue" evidence="1">
    <location>
        <position position="231"/>
    </location>
</feature>
<dbReference type="EMBL" id="JANBPK010000149">
    <property type="protein sequence ID" value="KAJ2936189.1"/>
    <property type="molecule type" value="Genomic_DNA"/>
</dbReference>
<dbReference type="PANTHER" id="PTHR46579">
    <property type="entry name" value="F5/8 TYPE C DOMAIN-CONTAINING PROTEIN-RELATED"/>
    <property type="match status" value="1"/>
</dbReference>
<dbReference type="OrthoDB" id="2669721at2759"/>
<dbReference type="Proteomes" id="UP001140091">
    <property type="component" value="Unassembled WGS sequence"/>
</dbReference>
<gene>
    <name evidence="1" type="ORF">H1R20_g902</name>
</gene>
<name>A0A9W8MPR0_9AGAR</name>
<comment type="caution">
    <text evidence="1">The sequence shown here is derived from an EMBL/GenBank/DDBJ whole genome shotgun (WGS) entry which is preliminary data.</text>
</comment>
<proteinExistence type="predicted"/>
<dbReference type="PANTHER" id="PTHR46579:SF1">
    <property type="entry name" value="F5_8 TYPE C DOMAIN-CONTAINING PROTEIN"/>
    <property type="match status" value="1"/>
</dbReference>
<accession>A0A9W8MPR0</accession>
<dbReference type="AlphaFoldDB" id="A0A9W8MPR0"/>
<reference evidence="1" key="1">
    <citation type="submission" date="2022-06" db="EMBL/GenBank/DDBJ databases">
        <title>Genome Sequence of Candolleomyces eurysporus.</title>
        <authorList>
            <person name="Buettner E."/>
        </authorList>
    </citation>
    <scope>NUCLEOTIDE SEQUENCE</scope>
    <source>
        <strain evidence="1">VTCC 930004</strain>
    </source>
</reference>